<dbReference type="AlphaFoldDB" id="A0A8X6V4S8"/>
<protein>
    <submittedName>
        <fullName evidence="1">Uncharacterized protein</fullName>
    </submittedName>
</protein>
<evidence type="ECO:0000313" key="1">
    <source>
        <dbReference type="EMBL" id="GFX93149.1"/>
    </source>
</evidence>
<sequence>MTYHYRLYRDFGSSMMGLWRSSEILYMIGWMSHTPAVGLEVRILFCGHHVRQILQRWIFPMGKYQVTGVSNRSDNTNRLSCSSACCLYF</sequence>
<evidence type="ECO:0000313" key="2">
    <source>
        <dbReference type="Proteomes" id="UP000887159"/>
    </source>
</evidence>
<reference evidence="1" key="1">
    <citation type="submission" date="2020-08" db="EMBL/GenBank/DDBJ databases">
        <title>Multicomponent nature underlies the extraordinary mechanical properties of spider dragline silk.</title>
        <authorList>
            <person name="Kono N."/>
            <person name="Nakamura H."/>
            <person name="Mori M."/>
            <person name="Yoshida Y."/>
            <person name="Ohtoshi R."/>
            <person name="Malay A.D."/>
            <person name="Moran D.A.P."/>
            <person name="Tomita M."/>
            <person name="Numata K."/>
            <person name="Arakawa K."/>
        </authorList>
    </citation>
    <scope>NUCLEOTIDE SEQUENCE</scope>
</reference>
<accession>A0A8X6V4S8</accession>
<dbReference type="EMBL" id="BMAU01021172">
    <property type="protein sequence ID" value="GFX93149.1"/>
    <property type="molecule type" value="Genomic_DNA"/>
</dbReference>
<proteinExistence type="predicted"/>
<dbReference type="Proteomes" id="UP000887159">
    <property type="component" value="Unassembled WGS sequence"/>
</dbReference>
<comment type="caution">
    <text evidence="1">The sequence shown here is derived from an EMBL/GenBank/DDBJ whole genome shotgun (WGS) entry which is preliminary data.</text>
</comment>
<organism evidence="1 2">
    <name type="scientific">Trichonephila clavipes</name>
    <name type="common">Golden silk orbweaver</name>
    <name type="synonym">Nephila clavipes</name>
    <dbReference type="NCBI Taxonomy" id="2585209"/>
    <lineage>
        <taxon>Eukaryota</taxon>
        <taxon>Metazoa</taxon>
        <taxon>Ecdysozoa</taxon>
        <taxon>Arthropoda</taxon>
        <taxon>Chelicerata</taxon>
        <taxon>Arachnida</taxon>
        <taxon>Araneae</taxon>
        <taxon>Araneomorphae</taxon>
        <taxon>Entelegynae</taxon>
        <taxon>Araneoidea</taxon>
        <taxon>Nephilidae</taxon>
        <taxon>Trichonephila</taxon>
    </lineage>
</organism>
<name>A0A8X6V4S8_TRICX</name>
<keyword evidence="2" id="KW-1185">Reference proteome</keyword>
<gene>
    <name evidence="1" type="primary">AVEN_208412_1</name>
    <name evidence="1" type="ORF">TNCV_4760281</name>
</gene>